<sequence length="57" mass="6792">MLDDLGMQKNDWHQAKKNCIRQLRVWKKRLAALEDIQAPEHLRSIRFSSKFSPRTAQ</sequence>
<geneLocation type="plasmid" evidence="1">
    <name>p17-15-vir-like</name>
</geneLocation>
<protein>
    <submittedName>
        <fullName evidence="1">ABC-F type ribosomal protection protein</fullName>
    </submittedName>
</protein>
<organism evidence="1">
    <name type="scientific">Klebsiella pneumoniae</name>
    <dbReference type="NCBI Taxonomy" id="573"/>
    <lineage>
        <taxon>Bacteria</taxon>
        <taxon>Pseudomonadati</taxon>
        <taxon>Pseudomonadota</taxon>
        <taxon>Gammaproteobacteria</taxon>
        <taxon>Enterobacterales</taxon>
        <taxon>Enterobacteriaceae</taxon>
        <taxon>Klebsiella/Raoultella group</taxon>
        <taxon>Klebsiella</taxon>
        <taxon>Klebsiella pneumoniae complex</taxon>
    </lineage>
</organism>
<dbReference type="AlphaFoldDB" id="A0A8B0SW61"/>
<evidence type="ECO:0000313" key="1">
    <source>
        <dbReference type="EMBL" id="QTX15050.1"/>
    </source>
</evidence>
<proteinExistence type="predicted"/>
<reference evidence="1" key="1">
    <citation type="submission" date="2020-01" db="EMBL/GenBank/DDBJ databases">
        <authorList>
            <person name="Qin S."/>
        </authorList>
    </citation>
    <scope>NUCLEOTIDE SEQUENCE</scope>
    <source>
        <strain evidence="1">CVir17-16-YZ6g</strain>
        <plasmid evidence="1">p17-15-vir-like</plasmid>
    </source>
</reference>
<keyword evidence="1" id="KW-0614">Plasmid</keyword>
<gene>
    <name evidence="1" type="primary">msr(E)</name>
</gene>
<name>A0A8B0SW61_KLEPN</name>
<accession>A0A8B0SW61</accession>
<dbReference type="EMBL" id="MN956836">
    <property type="protein sequence ID" value="QTX15050.1"/>
    <property type="molecule type" value="Genomic_DNA"/>
</dbReference>